<dbReference type="InterPro" id="IPR005561">
    <property type="entry name" value="ANTAR"/>
</dbReference>
<keyword evidence="2" id="KW-0418">Kinase</keyword>
<evidence type="ECO:0000256" key="2">
    <source>
        <dbReference type="ARBA" id="ARBA00022777"/>
    </source>
</evidence>
<dbReference type="SUPFAM" id="SSF55781">
    <property type="entry name" value="GAF domain-like"/>
    <property type="match status" value="1"/>
</dbReference>
<name>A0ABY4YEP2_9MICO</name>
<dbReference type="Pfam" id="PF13185">
    <property type="entry name" value="GAF_2"/>
    <property type="match status" value="1"/>
</dbReference>
<dbReference type="EMBL" id="CP099490">
    <property type="protein sequence ID" value="USQ75241.1"/>
    <property type="molecule type" value="Genomic_DNA"/>
</dbReference>
<dbReference type="Gene3D" id="1.10.10.10">
    <property type="entry name" value="Winged helix-like DNA-binding domain superfamily/Winged helix DNA-binding domain"/>
    <property type="match status" value="1"/>
</dbReference>
<evidence type="ECO:0000259" key="5">
    <source>
        <dbReference type="PROSITE" id="PS50921"/>
    </source>
</evidence>
<protein>
    <submittedName>
        <fullName evidence="6">GAF and ANTAR domain-containing protein</fullName>
    </submittedName>
</protein>
<dbReference type="Gene3D" id="3.30.450.40">
    <property type="match status" value="1"/>
</dbReference>
<dbReference type="Proteomes" id="UP001056535">
    <property type="component" value="Chromosome"/>
</dbReference>
<proteinExistence type="predicted"/>
<keyword evidence="3" id="KW-0805">Transcription regulation</keyword>
<evidence type="ECO:0000313" key="6">
    <source>
        <dbReference type="EMBL" id="USQ75241.1"/>
    </source>
</evidence>
<feature type="domain" description="ANTAR" evidence="5">
    <location>
        <begin position="118"/>
        <end position="179"/>
    </location>
</feature>
<evidence type="ECO:0000256" key="1">
    <source>
        <dbReference type="ARBA" id="ARBA00022679"/>
    </source>
</evidence>
<dbReference type="SUPFAM" id="SSF52172">
    <property type="entry name" value="CheY-like"/>
    <property type="match status" value="1"/>
</dbReference>
<sequence length="187" mass="20021">MDQTGQRTSTGTTDKVAAAADVLQYELGEGPCLSAWATTAVQHIHDTATESRWRTWCAAVQGLGVRSVLSAPMVFKGNSIGAMKVYSTTADSFDIQDEHRLLLLAGAAATLLGVAQGSDAPQRLSAGLQAMLEDRQAVETATGMLMERHHLDHDTARSRLLETARSRRLPVAQLARTIVTPSIAPRA</sequence>
<organism evidence="6 7">
    <name type="scientific">Ornithinimicrobium cryptoxanthini</name>
    <dbReference type="NCBI Taxonomy" id="2934161"/>
    <lineage>
        <taxon>Bacteria</taxon>
        <taxon>Bacillati</taxon>
        <taxon>Actinomycetota</taxon>
        <taxon>Actinomycetes</taxon>
        <taxon>Micrococcales</taxon>
        <taxon>Ornithinimicrobiaceae</taxon>
        <taxon>Ornithinimicrobium</taxon>
    </lineage>
</organism>
<gene>
    <name evidence="6" type="ORF">NF557_11470</name>
</gene>
<dbReference type="InterPro" id="IPR003018">
    <property type="entry name" value="GAF"/>
</dbReference>
<evidence type="ECO:0000256" key="4">
    <source>
        <dbReference type="ARBA" id="ARBA00023163"/>
    </source>
</evidence>
<dbReference type="InterPro" id="IPR036388">
    <property type="entry name" value="WH-like_DNA-bd_sf"/>
</dbReference>
<reference evidence="6" key="1">
    <citation type="submission" date="2022-06" db="EMBL/GenBank/DDBJ databases">
        <title>Ornithinimicrobium JY.X270.</title>
        <authorList>
            <person name="Huang Y."/>
        </authorList>
    </citation>
    <scope>NUCLEOTIDE SEQUENCE</scope>
    <source>
        <strain evidence="6">JY.X270</strain>
    </source>
</reference>
<dbReference type="InterPro" id="IPR029016">
    <property type="entry name" value="GAF-like_dom_sf"/>
</dbReference>
<dbReference type="InterPro" id="IPR011006">
    <property type="entry name" value="CheY-like_superfamily"/>
</dbReference>
<evidence type="ECO:0000313" key="7">
    <source>
        <dbReference type="Proteomes" id="UP001056535"/>
    </source>
</evidence>
<dbReference type="Pfam" id="PF03861">
    <property type="entry name" value="ANTAR"/>
    <property type="match status" value="1"/>
</dbReference>
<dbReference type="PROSITE" id="PS50921">
    <property type="entry name" value="ANTAR"/>
    <property type="match status" value="1"/>
</dbReference>
<accession>A0ABY4YEP2</accession>
<keyword evidence="4" id="KW-0804">Transcription</keyword>
<keyword evidence="7" id="KW-1185">Reference proteome</keyword>
<evidence type="ECO:0000256" key="3">
    <source>
        <dbReference type="ARBA" id="ARBA00023015"/>
    </source>
</evidence>
<keyword evidence="1" id="KW-0808">Transferase</keyword>
<dbReference type="SMART" id="SM01012">
    <property type="entry name" value="ANTAR"/>
    <property type="match status" value="1"/>
</dbReference>